<accession>A0A9D2U408</accession>
<feature type="coiled-coil region" evidence="6">
    <location>
        <begin position="223"/>
        <end position="383"/>
    </location>
</feature>
<evidence type="ECO:0000256" key="2">
    <source>
        <dbReference type="ARBA" id="ARBA00022475"/>
    </source>
</evidence>
<evidence type="ECO:0000259" key="8">
    <source>
        <dbReference type="Pfam" id="PF02687"/>
    </source>
</evidence>
<keyword evidence="6" id="KW-0175">Coiled coil</keyword>
<dbReference type="GO" id="GO:0005886">
    <property type="term" value="C:plasma membrane"/>
    <property type="evidence" value="ECO:0007669"/>
    <property type="project" value="UniProtKB-SubCell"/>
</dbReference>
<dbReference type="PANTHER" id="PTHR30287">
    <property type="entry name" value="MEMBRANE COMPONENT OF PREDICTED ABC SUPERFAMILY METABOLITE UPTAKE TRANSPORTER"/>
    <property type="match status" value="1"/>
</dbReference>
<dbReference type="Gene3D" id="1.10.287.1490">
    <property type="match status" value="1"/>
</dbReference>
<dbReference type="EMBL" id="DWUX01000006">
    <property type="protein sequence ID" value="HJD38464.1"/>
    <property type="molecule type" value="Genomic_DNA"/>
</dbReference>
<evidence type="ECO:0000256" key="6">
    <source>
        <dbReference type="SAM" id="Coils"/>
    </source>
</evidence>
<keyword evidence="2" id="KW-1003">Cell membrane</keyword>
<sequence length="1228" mass="136084">MRKKALHKDIRQEIKRTFPRFLSLFLMSALGVSFFSGVRASMPDMLSTTDRYLDGTDLFDLQAVSTMGLQEEDLEAVLDTEGVEEAELSYSSDLLCDSEGEQYVVHLMAKSGMAQCQVEEGRMPEKADDIFLDTRLAQSLGCEIGDKITLYEEDQEGDTPEGLAYGTFEVTGIGTSPMYLSINRGSASVGNGQVTGFAVVLPETFDMEVYTLMNIRLEGAGELECYSDEYKDLVSNVQETLEDTAGVQCEWRYNQIYDEAQAELDDARAELEEGRATARQELADARKELDDGWAQVTDGEKQLAEGKQQIADNEAMLDQSQQEIDDAKAQMESARVQAEDGAAQISAGWAEIQANENQLNESSRLLEEKKAELEAGAAQLEAGKTELAAQEEVLNQSQIELDTGKEQLQQMESGLEMLRTAVSDQETALAEMEGQAEALQGQIDELRASLEVPADPDNPEEGENPDYEGIQAQIEELESQKAALEIEIQNLAGSLEATRSQLAQQEAALTPQIQQLQQIISQGEAQLAEGRAQLEAAKAQLAEKEAQIAAGREEIANGEAQITSGWEELEAAKAQLQAAQTEVDSGQAQIAAYEQQIADGEAQIASGRAQLQEAKDQLPGQEQELADARKELEDGEADYLKGKEEAEAEIADGQQQIADAEAELADLEQPEWYLNTRDDVVEDYGEMEDNAAQIGAIGKVFPLMFFLVAALVSLTTMTRMVEEQRGHIGTMKALGYRKADIAMKYLWYAGSATLGGGAVGIIVGQKLFPYVIQVSYGIMYDCLQQPDIPYRPSFAIQAMLISFACIMAATGLSCMNELRENPAELMRPASPKVGKRVLLEYIPFIWKRLNFTTKSTFRNIFRYKKRLFMTIFGISATMALLVTGFGLRDSIIDLADIQYDNIQLYDAMITFSGTEEEKEDLGQWLENEKDVAASTMVHMEMVDVSTEEGDGEVYLCVPENTEDFQTMTVFRNRVSQETYTLDGEGVLLTEWMADTLGVSAGDIITVETEDGSSSQEVPVMGVVENYIMNYVYMSPEYYEEIYGEPAEYEVMYAEFTPEGQEQEKELGSQILQQPGVYNVSYTSDTKREINDMLQALVLVIIVLIVTAALLAFVVLYNLNNVNITERRRELATLKVLGFYDTEVAAYVYHENIILTLIGIVVGVGLGTLLHQFIIHTIRVDMVMFGQHVSLISFLISAVLTAVFSAFVNFVMYFKLKEIDMVESLKSVE</sequence>
<feature type="transmembrane region" description="Helical" evidence="7">
    <location>
        <begin position="794"/>
        <end position="815"/>
    </location>
</feature>
<keyword evidence="4 7" id="KW-1133">Transmembrane helix</keyword>
<evidence type="ECO:0000256" key="4">
    <source>
        <dbReference type="ARBA" id="ARBA00022989"/>
    </source>
</evidence>
<feature type="transmembrane region" description="Helical" evidence="7">
    <location>
        <begin position="700"/>
        <end position="721"/>
    </location>
</feature>
<protein>
    <submittedName>
        <fullName evidence="9">FtsX-like permease family protein</fullName>
    </submittedName>
</protein>
<evidence type="ECO:0000313" key="9">
    <source>
        <dbReference type="EMBL" id="HJD38464.1"/>
    </source>
</evidence>
<evidence type="ECO:0000256" key="1">
    <source>
        <dbReference type="ARBA" id="ARBA00004651"/>
    </source>
</evidence>
<gene>
    <name evidence="9" type="ORF">H9913_00425</name>
</gene>
<reference evidence="9" key="2">
    <citation type="submission" date="2021-04" db="EMBL/GenBank/DDBJ databases">
        <authorList>
            <person name="Gilroy R."/>
        </authorList>
    </citation>
    <scope>NUCLEOTIDE SEQUENCE</scope>
    <source>
        <strain evidence="9">ChiW19-6364</strain>
    </source>
</reference>
<evidence type="ECO:0000313" key="10">
    <source>
        <dbReference type="Proteomes" id="UP000823850"/>
    </source>
</evidence>
<reference evidence="9" key="1">
    <citation type="journal article" date="2021" name="PeerJ">
        <title>Extensive microbial diversity within the chicken gut microbiome revealed by metagenomics and culture.</title>
        <authorList>
            <person name="Gilroy R."/>
            <person name="Ravi A."/>
            <person name="Getino M."/>
            <person name="Pursley I."/>
            <person name="Horton D.L."/>
            <person name="Alikhan N.F."/>
            <person name="Baker D."/>
            <person name="Gharbi K."/>
            <person name="Hall N."/>
            <person name="Watson M."/>
            <person name="Adriaenssens E.M."/>
            <person name="Foster-Nyarko E."/>
            <person name="Jarju S."/>
            <person name="Secka A."/>
            <person name="Antonio M."/>
            <person name="Oren A."/>
            <person name="Chaudhuri R.R."/>
            <person name="La Ragione R."/>
            <person name="Hildebrand F."/>
            <person name="Pallen M.J."/>
        </authorList>
    </citation>
    <scope>NUCLEOTIDE SEQUENCE</scope>
    <source>
        <strain evidence="9">ChiW19-6364</strain>
    </source>
</reference>
<feature type="domain" description="ABC3 transporter permease C-terminal" evidence="8">
    <location>
        <begin position="1101"/>
        <end position="1214"/>
    </location>
</feature>
<feature type="transmembrane region" description="Helical" evidence="7">
    <location>
        <begin position="867"/>
        <end position="887"/>
    </location>
</feature>
<name>A0A9D2U408_9FIRM</name>
<feature type="transmembrane region" description="Helical" evidence="7">
    <location>
        <begin position="1152"/>
        <end position="1173"/>
    </location>
</feature>
<comment type="subcellular location">
    <subcellularLocation>
        <location evidence="1">Cell membrane</location>
        <topology evidence="1">Multi-pass membrane protein</topology>
    </subcellularLocation>
</comment>
<dbReference type="PANTHER" id="PTHR30287:SF1">
    <property type="entry name" value="INNER MEMBRANE PROTEIN"/>
    <property type="match status" value="1"/>
</dbReference>
<feature type="transmembrane region" description="Helical" evidence="7">
    <location>
        <begin position="742"/>
        <end position="763"/>
    </location>
</feature>
<feature type="transmembrane region" description="Helical" evidence="7">
    <location>
        <begin position="1095"/>
        <end position="1118"/>
    </location>
</feature>
<feature type="transmembrane region" description="Helical" evidence="7">
    <location>
        <begin position="1193"/>
        <end position="1213"/>
    </location>
</feature>
<comment type="caution">
    <text evidence="9">The sequence shown here is derived from an EMBL/GenBank/DDBJ whole genome shotgun (WGS) entry which is preliminary data.</text>
</comment>
<evidence type="ECO:0000256" key="5">
    <source>
        <dbReference type="ARBA" id="ARBA00023136"/>
    </source>
</evidence>
<feature type="coiled-coil region" evidence="6">
    <location>
        <begin position="415"/>
        <end position="670"/>
    </location>
</feature>
<feature type="domain" description="ABC3 transporter permease C-terminal" evidence="8">
    <location>
        <begin position="700"/>
        <end position="815"/>
    </location>
</feature>
<dbReference type="InterPro" id="IPR003838">
    <property type="entry name" value="ABC3_permease_C"/>
</dbReference>
<dbReference type="Gene3D" id="1.10.287.510">
    <property type="entry name" value="Helix hairpin bin"/>
    <property type="match status" value="1"/>
</dbReference>
<dbReference type="SUPFAM" id="SSF90257">
    <property type="entry name" value="Myosin rod fragments"/>
    <property type="match status" value="1"/>
</dbReference>
<keyword evidence="3 7" id="KW-0812">Transmembrane</keyword>
<keyword evidence="5 7" id="KW-0472">Membrane</keyword>
<dbReference type="Pfam" id="PF02687">
    <property type="entry name" value="FtsX"/>
    <property type="match status" value="2"/>
</dbReference>
<proteinExistence type="predicted"/>
<evidence type="ECO:0000256" key="7">
    <source>
        <dbReference type="SAM" id="Phobius"/>
    </source>
</evidence>
<evidence type="ECO:0000256" key="3">
    <source>
        <dbReference type="ARBA" id="ARBA00022692"/>
    </source>
</evidence>
<dbReference type="Proteomes" id="UP000823850">
    <property type="component" value="Unassembled WGS sequence"/>
</dbReference>
<dbReference type="InterPro" id="IPR038766">
    <property type="entry name" value="Membrane_comp_ABC_pdt"/>
</dbReference>
<dbReference type="AlphaFoldDB" id="A0A9D2U408"/>
<organism evidence="9 10">
    <name type="scientific">Candidatus Blautia stercoripullorum</name>
    <dbReference type="NCBI Taxonomy" id="2838502"/>
    <lineage>
        <taxon>Bacteria</taxon>
        <taxon>Bacillati</taxon>
        <taxon>Bacillota</taxon>
        <taxon>Clostridia</taxon>
        <taxon>Lachnospirales</taxon>
        <taxon>Lachnospiraceae</taxon>
        <taxon>Blautia</taxon>
    </lineage>
</organism>